<dbReference type="GO" id="GO:0046819">
    <property type="term" value="P:protein secretion by the type V secretion system"/>
    <property type="evidence" value="ECO:0007669"/>
    <property type="project" value="TreeGrafter"/>
</dbReference>
<name>A0A158E7S9_9BURK</name>
<dbReference type="Pfam" id="PF03865">
    <property type="entry name" value="ShlB"/>
    <property type="match status" value="1"/>
</dbReference>
<keyword evidence="8" id="KW-0998">Cell outer membrane</keyword>
<dbReference type="GO" id="GO:0098046">
    <property type="term" value="C:type V protein secretion system complex"/>
    <property type="evidence" value="ECO:0007669"/>
    <property type="project" value="TreeGrafter"/>
</dbReference>
<dbReference type="InterPro" id="IPR013686">
    <property type="entry name" value="Polypept-transport_assoc_ShlB"/>
</dbReference>
<dbReference type="InterPro" id="IPR051544">
    <property type="entry name" value="TPS_OM_transporter"/>
</dbReference>
<dbReference type="InterPro" id="IPR005565">
    <property type="entry name" value="Hemolysn_activator_HlyB_C"/>
</dbReference>
<evidence type="ECO:0000256" key="2">
    <source>
        <dbReference type="ARBA" id="ARBA00009055"/>
    </source>
</evidence>
<comment type="similarity">
    <text evidence="2">Belongs to the TPS (TC 1.B.20) family.</text>
</comment>
<evidence type="ECO:0000256" key="4">
    <source>
        <dbReference type="ARBA" id="ARBA00022452"/>
    </source>
</evidence>
<dbReference type="Gene3D" id="2.40.160.50">
    <property type="entry name" value="membrane protein fhac: a member of the omp85/tpsb transporter family"/>
    <property type="match status" value="1"/>
</dbReference>
<evidence type="ECO:0000313" key="12">
    <source>
        <dbReference type="Proteomes" id="UP000054903"/>
    </source>
</evidence>
<organism evidence="11 12">
    <name type="scientific">Caballeronia fortuita</name>
    <dbReference type="NCBI Taxonomy" id="1777138"/>
    <lineage>
        <taxon>Bacteria</taxon>
        <taxon>Pseudomonadati</taxon>
        <taxon>Pseudomonadota</taxon>
        <taxon>Betaproteobacteria</taxon>
        <taxon>Burkholderiales</taxon>
        <taxon>Burkholderiaceae</taxon>
        <taxon>Caballeronia</taxon>
    </lineage>
</organism>
<dbReference type="Proteomes" id="UP000054903">
    <property type="component" value="Unassembled WGS sequence"/>
</dbReference>
<dbReference type="STRING" id="1777138.AWB77_06667"/>
<gene>
    <name evidence="11" type="ORF">AWB77_06667</name>
</gene>
<evidence type="ECO:0000256" key="5">
    <source>
        <dbReference type="ARBA" id="ARBA00022692"/>
    </source>
</evidence>
<feature type="region of interest" description="Disordered" evidence="9">
    <location>
        <begin position="46"/>
        <end position="74"/>
    </location>
</feature>
<sequence>MRRFGPRERYRAAASRRLAVLFATLVAATARDMRDAHAQTLPNAGSTLREQQQQAPAPVPPSDLRLNVTPAPAASPVPGATGGIRFEVKGFAFSGNTLFSTAELLDIVRPLIGPARSLDDLEGAADRVSAFYRRHGYLVARAYVPPQQIDGGIVRIAVSEGRYGRIGIDNQSRTRDAVIARFFGALKTGDVIDERALTRATLLAQDAAGTTGANATISPGRFPGTSDMTLAVPKARPVSGSVQADNYGQTTTGTARLIGALQWNNPLGIGDQLGARLLGSVTGQFYGNIGYTVPLGGSGLAWGAGYTRSTYSVGGQFDELDAYGSANVVSTFISYPILRSPAANVYTTLGYDHKLLSDHLGAFDSVSDKTSDVGRLGLSGNLTLEKSITTFDTSVQQGNLRYKSPLPEQVASHIAGSFTKLVFAATHTQVIGAQSSGTQLYFAINGQASSRNLDSSEQISLGGPYAVRAYATGDAPVDEAYIATFEVRQAIRQSLVPVLVTLAAFVDTADGKIAAHPVAGGSDHVRLSGLGAGATFAAPHDFLLSMSYAHTVGYVPSTLGTGHANRFWVALTKSF</sequence>
<protein>
    <submittedName>
        <fullName evidence="11">Hemolysin activation/secretion protein-like protein</fullName>
    </submittedName>
</protein>
<dbReference type="AlphaFoldDB" id="A0A158E7S9"/>
<dbReference type="EMBL" id="FCNX02000028">
    <property type="protein sequence ID" value="SAL02951.1"/>
    <property type="molecule type" value="Genomic_DNA"/>
</dbReference>
<evidence type="ECO:0000256" key="6">
    <source>
        <dbReference type="ARBA" id="ARBA00022927"/>
    </source>
</evidence>
<dbReference type="InterPro" id="IPR034746">
    <property type="entry name" value="POTRA"/>
</dbReference>
<dbReference type="PANTHER" id="PTHR34597">
    <property type="entry name" value="SLR1661 PROTEIN"/>
    <property type="match status" value="1"/>
</dbReference>
<keyword evidence="5" id="KW-0812">Transmembrane</keyword>
<proteinExistence type="inferred from homology"/>
<reference evidence="11" key="1">
    <citation type="submission" date="2016-01" db="EMBL/GenBank/DDBJ databases">
        <authorList>
            <person name="Peeters C."/>
        </authorList>
    </citation>
    <scope>NUCLEOTIDE SEQUENCE</scope>
    <source>
        <strain evidence="11">LMG 29320</strain>
    </source>
</reference>
<dbReference type="Gene3D" id="3.10.20.310">
    <property type="entry name" value="membrane protein fhac"/>
    <property type="match status" value="1"/>
</dbReference>
<keyword evidence="3" id="KW-0813">Transport</keyword>
<dbReference type="GO" id="GO:0008320">
    <property type="term" value="F:protein transmembrane transporter activity"/>
    <property type="evidence" value="ECO:0007669"/>
    <property type="project" value="TreeGrafter"/>
</dbReference>
<feature type="domain" description="POTRA" evidence="10">
    <location>
        <begin position="86"/>
        <end position="161"/>
    </location>
</feature>
<evidence type="ECO:0000313" key="11">
    <source>
        <dbReference type="EMBL" id="SAL02951.1"/>
    </source>
</evidence>
<comment type="subcellular location">
    <subcellularLocation>
        <location evidence="1">Cell outer membrane</location>
    </subcellularLocation>
</comment>
<accession>A0A158E7S9</accession>
<evidence type="ECO:0000256" key="7">
    <source>
        <dbReference type="ARBA" id="ARBA00023136"/>
    </source>
</evidence>
<evidence type="ECO:0000256" key="3">
    <source>
        <dbReference type="ARBA" id="ARBA00022448"/>
    </source>
</evidence>
<dbReference type="Pfam" id="PF08479">
    <property type="entry name" value="POTRA_2"/>
    <property type="match status" value="1"/>
</dbReference>
<evidence type="ECO:0000256" key="1">
    <source>
        <dbReference type="ARBA" id="ARBA00004442"/>
    </source>
</evidence>
<keyword evidence="7" id="KW-0472">Membrane</keyword>
<dbReference type="GO" id="GO:0009279">
    <property type="term" value="C:cell outer membrane"/>
    <property type="evidence" value="ECO:0007669"/>
    <property type="project" value="UniProtKB-SubCell"/>
</dbReference>
<keyword evidence="4" id="KW-1134">Transmembrane beta strand</keyword>
<keyword evidence="6" id="KW-0653">Protein transport</keyword>
<evidence type="ECO:0000256" key="8">
    <source>
        <dbReference type="ARBA" id="ARBA00023237"/>
    </source>
</evidence>
<keyword evidence="12" id="KW-1185">Reference proteome</keyword>
<comment type="caution">
    <text evidence="11">The sequence shown here is derived from an EMBL/GenBank/DDBJ whole genome shotgun (WGS) entry which is preliminary data.</text>
</comment>
<evidence type="ECO:0000259" key="10">
    <source>
        <dbReference type="PROSITE" id="PS51779"/>
    </source>
</evidence>
<dbReference type="PANTHER" id="PTHR34597:SF1">
    <property type="entry name" value="HEME_HEMOPEXIN TRANSPORTER PROTEIN HUXB"/>
    <property type="match status" value="1"/>
</dbReference>
<evidence type="ECO:0000256" key="9">
    <source>
        <dbReference type="SAM" id="MobiDB-lite"/>
    </source>
</evidence>
<dbReference type="PROSITE" id="PS51779">
    <property type="entry name" value="POTRA"/>
    <property type="match status" value="1"/>
</dbReference>